<accession>N6TSF3</accession>
<evidence type="ECO:0000313" key="1">
    <source>
        <dbReference type="EMBL" id="ENN72180.1"/>
    </source>
</evidence>
<name>N6TSF3_DENPD</name>
<dbReference type="HOGENOM" id="CLU_2778472_0_0_1"/>
<feature type="non-terminal residue" evidence="1">
    <location>
        <position position="1"/>
    </location>
</feature>
<gene>
    <name evidence="1" type="ORF">YQE_11166</name>
</gene>
<dbReference type="OrthoDB" id="10027416at2759"/>
<dbReference type="AlphaFoldDB" id="N6TSF3"/>
<protein>
    <submittedName>
        <fullName evidence="1">Uncharacterized protein</fullName>
    </submittedName>
</protein>
<reference evidence="1" key="1">
    <citation type="journal article" date="2013" name="Genome Biol.">
        <title>Draft genome of the mountain pine beetle, Dendroctonus ponderosae Hopkins, a major forest pest.</title>
        <authorList>
            <person name="Keeling C.I."/>
            <person name="Yuen M.M."/>
            <person name="Liao N.Y."/>
            <person name="Docking T.R."/>
            <person name="Chan S.K."/>
            <person name="Taylor G.A."/>
            <person name="Palmquist D.L."/>
            <person name="Jackman S.D."/>
            <person name="Nguyen A."/>
            <person name="Li M."/>
            <person name="Henderson H."/>
            <person name="Janes J.K."/>
            <person name="Zhao Y."/>
            <person name="Pandoh P."/>
            <person name="Moore R."/>
            <person name="Sperling F.A."/>
            <person name="Huber D.P."/>
            <person name="Birol I."/>
            <person name="Jones S.J."/>
            <person name="Bohlmann J."/>
        </authorList>
    </citation>
    <scope>NUCLEOTIDE SEQUENCE</scope>
</reference>
<sequence length="69" mass="8029">MGVVVFIVLVSILGYLKIKKQRRALKRDQPTVPPEYMSHRHFSIQSGELIDRSGQPQFITNKQTNYNKQ</sequence>
<dbReference type="EMBL" id="KB741238">
    <property type="protein sequence ID" value="ENN72180.1"/>
    <property type="molecule type" value="Genomic_DNA"/>
</dbReference>
<proteinExistence type="predicted"/>
<organism evidence="1">
    <name type="scientific">Dendroctonus ponderosae</name>
    <name type="common">Mountain pine beetle</name>
    <dbReference type="NCBI Taxonomy" id="77166"/>
    <lineage>
        <taxon>Eukaryota</taxon>
        <taxon>Metazoa</taxon>
        <taxon>Ecdysozoa</taxon>
        <taxon>Arthropoda</taxon>
        <taxon>Hexapoda</taxon>
        <taxon>Insecta</taxon>
        <taxon>Pterygota</taxon>
        <taxon>Neoptera</taxon>
        <taxon>Endopterygota</taxon>
        <taxon>Coleoptera</taxon>
        <taxon>Polyphaga</taxon>
        <taxon>Cucujiformia</taxon>
        <taxon>Curculionidae</taxon>
        <taxon>Scolytinae</taxon>
        <taxon>Dendroctonus</taxon>
    </lineage>
</organism>